<proteinExistence type="predicted"/>
<dbReference type="AlphaFoldDB" id="A0AA88NVF3"/>
<accession>A0AA88NVF3</accession>
<keyword evidence="3" id="KW-1185">Reference proteome</keyword>
<evidence type="ECO:0000313" key="3">
    <source>
        <dbReference type="Proteomes" id="UP001187315"/>
    </source>
</evidence>
<evidence type="ECO:0000256" key="1">
    <source>
        <dbReference type="SAM" id="SignalP"/>
    </source>
</evidence>
<name>A0AA88NVF3_TACVA</name>
<comment type="caution">
    <text evidence="2">The sequence shown here is derived from an EMBL/GenBank/DDBJ whole genome shotgun (WGS) entry which is preliminary data.</text>
</comment>
<organism evidence="2 3">
    <name type="scientific">Tachysurus vachellii</name>
    <name type="common">Darkbarbel catfish</name>
    <name type="synonym">Pelteobagrus vachellii</name>
    <dbReference type="NCBI Taxonomy" id="175792"/>
    <lineage>
        <taxon>Eukaryota</taxon>
        <taxon>Metazoa</taxon>
        <taxon>Chordata</taxon>
        <taxon>Craniata</taxon>
        <taxon>Vertebrata</taxon>
        <taxon>Euteleostomi</taxon>
        <taxon>Actinopterygii</taxon>
        <taxon>Neopterygii</taxon>
        <taxon>Teleostei</taxon>
        <taxon>Ostariophysi</taxon>
        <taxon>Siluriformes</taxon>
        <taxon>Bagridae</taxon>
        <taxon>Tachysurus</taxon>
    </lineage>
</organism>
<feature type="chain" id="PRO_5041738172" evidence="1">
    <location>
        <begin position="20"/>
        <end position="116"/>
    </location>
</feature>
<reference evidence="2" key="1">
    <citation type="submission" date="2023-08" db="EMBL/GenBank/DDBJ databases">
        <title>Pelteobagrus vachellii genome.</title>
        <authorList>
            <person name="Liu H."/>
        </authorList>
    </citation>
    <scope>NUCLEOTIDE SEQUENCE</scope>
    <source>
        <strain evidence="2">PRFRI_2022a</strain>
        <tissue evidence="2">Muscle</tissue>
    </source>
</reference>
<protein>
    <submittedName>
        <fullName evidence="2">Uncharacterized protein</fullName>
    </submittedName>
</protein>
<evidence type="ECO:0000313" key="2">
    <source>
        <dbReference type="EMBL" id="KAK2864670.1"/>
    </source>
</evidence>
<sequence>MMGLLIVGLFSCHLSHHLAINFQRAQQAVISIAKMWPERSRLHRTYGMAAGSLRSELPSWRKDKVGIPYRADLHPLTNPQWSKGLHQSPPPSLLSELGFNQVLVTSNCSGEAEEKA</sequence>
<gene>
    <name evidence="2" type="ORF">Q7C36_003824</name>
</gene>
<dbReference type="Proteomes" id="UP001187315">
    <property type="component" value="Unassembled WGS sequence"/>
</dbReference>
<dbReference type="EMBL" id="JAVHJS010000003">
    <property type="protein sequence ID" value="KAK2864670.1"/>
    <property type="molecule type" value="Genomic_DNA"/>
</dbReference>
<feature type="signal peptide" evidence="1">
    <location>
        <begin position="1"/>
        <end position="19"/>
    </location>
</feature>
<keyword evidence="1" id="KW-0732">Signal</keyword>